<name>A0A518H5Q1_9BACT</name>
<evidence type="ECO:0000256" key="4">
    <source>
        <dbReference type="HAMAP-Rule" id="MF_01601"/>
    </source>
</evidence>
<dbReference type="InterPro" id="IPR011912">
    <property type="entry name" value="Heptose_epim"/>
</dbReference>
<dbReference type="EC" id="5.1.3.20" evidence="4"/>
<dbReference type="Gene3D" id="3.90.25.10">
    <property type="entry name" value="UDP-galactose 4-epimerase, domain 1"/>
    <property type="match status" value="1"/>
</dbReference>
<dbReference type="GO" id="GO:0050661">
    <property type="term" value="F:NADP binding"/>
    <property type="evidence" value="ECO:0007669"/>
    <property type="project" value="InterPro"/>
</dbReference>
<dbReference type="OrthoDB" id="258549at2"/>
<comment type="domain">
    <text evidence="4">Contains a large N-terminal NADP-binding domain, and a smaller C-terminal substrate-binding domain.</text>
</comment>
<feature type="binding site" evidence="4">
    <location>
        <position position="278"/>
    </location>
    <ligand>
        <name>substrate</name>
    </ligand>
</feature>
<keyword evidence="7" id="KW-1185">Reference proteome</keyword>
<evidence type="ECO:0000256" key="1">
    <source>
        <dbReference type="ARBA" id="ARBA00022857"/>
    </source>
</evidence>
<feature type="domain" description="NAD-dependent epimerase/dehydratase" evidence="5">
    <location>
        <begin position="3"/>
        <end position="242"/>
    </location>
</feature>
<evidence type="ECO:0000259" key="5">
    <source>
        <dbReference type="Pfam" id="PF01370"/>
    </source>
</evidence>
<comment type="cofactor">
    <cofactor evidence="4">
        <name>NADP(+)</name>
        <dbReference type="ChEBI" id="CHEBI:58349"/>
    </cofactor>
    <text evidence="4">Binds 1 NADP(+) per subunit.</text>
</comment>
<feature type="binding site" evidence="4">
    <location>
        <position position="144"/>
    </location>
    <ligand>
        <name>NADP(+)</name>
        <dbReference type="ChEBI" id="CHEBI:58349"/>
    </ligand>
</feature>
<dbReference type="InterPro" id="IPR036291">
    <property type="entry name" value="NAD(P)-bd_dom_sf"/>
</dbReference>
<dbReference type="UniPathway" id="UPA00356">
    <property type="reaction ID" value="UER00440"/>
</dbReference>
<dbReference type="SUPFAM" id="SSF51735">
    <property type="entry name" value="NAD(P)-binding Rossmann-fold domains"/>
    <property type="match status" value="1"/>
</dbReference>
<protein>
    <recommendedName>
        <fullName evidence="4">ADP-L-glycero-D-manno-heptose-6-epimerase</fullName>
        <ecNumber evidence="4">5.1.3.20</ecNumber>
    </recommendedName>
    <alternativeName>
        <fullName evidence="4">ADP-L-glycero-beta-D-manno-heptose-6-epimerase</fullName>
        <shortName evidence="4">ADP-glyceromanno-heptose 6-epimerase</shortName>
        <shortName evidence="4">ADP-hep 6-epimerase</shortName>
        <shortName evidence="4">AGME</shortName>
    </alternativeName>
</protein>
<sequence>MYIVTGAAGFIGSNVVHALNLRGVSDVIAVDNLQLGDKFRNLKDCQVADYLDVSEFRDRIRSGDDFGGGVRAVLHQGACADTTESDGRYMMDNNFTFSKELLRWSTGQGAALVYASSASVYGAGGVCREEAECEDPLNVYAYSKLLFDRYVQRARSTLKTTVVGLRYFNVYGPREGFKGRMASMVHQLHHQVARDGVARLFEGTDGYGPGEQRRDFVFVGDVARVNLFFADGPPRVGVFNVGTGEARSFNDIVTVLIEHLGRGRVEYIPFPDSLRGKYQSFTQADLTQLREIGYEEPFTSLEEGIRRLIDASGA</sequence>
<keyword evidence="1 4" id="KW-0521">NADP</keyword>
<dbReference type="GO" id="GO:0097171">
    <property type="term" value="P:ADP-L-glycero-beta-D-manno-heptose biosynthetic process"/>
    <property type="evidence" value="ECO:0007669"/>
    <property type="project" value="UniProtKB-UniPathway"/>
</dbReference>
<feature type="binding site" evidence="4">
    <location>
        <position position="187"/>
    </location>
    <ligand>
        <name>substrate</name>
    </ligand>
</feature>
<evidence type="ECO:0000313" key="7">
    <source>
        <dbReference type="Proteomes" id="UP000317835"/>
    </source>
</evidence>
<dbReference type="Proteomes" id="UP000317835">
    <property type="component" value="Chromosome"/>
</dbReference>
<evidence type="ECO:0000256" key="3">
    <source>
        <dbReference type="ARBA" id="ARBA00023277"/>
    </source>
</evidence>
<proteinExistence type="inferred from homology"/>
<feature type="binding site" evidence="4">
    <location>
        <begin position="201"/>
        <end position="204"/>
    </location>
    <ligand>
        <name>substrate</name>
    </ligand>
</feature>
<dbReference type="Pfam" id="PF01370">
    <property type="entry name" value="Epimerase"/>
    <property type="match status" value="1"/>
</dbReference>
<dbReference type="PANTHER" id="PTHR43103:SF3">
    <property type="entry name" value="ADP-L-GLYCERO-D-MANNO-HEPTOSE-6-EPIMERASE"/>
    <property type="match status" value="1"/>
</dbReference>
<feature type="binding site" evidence="4">
    <location>
        <position position="38"/>
    </location>
    <ligand>
        <name>NADP(+)</name>
        <dbReference type="ChEBI" id="CHEBI:58349"/>
    </ligand>
</feature>
<dbReference type="AlphaFoldDB" id="A0A518H5Q1"/>
<organism evidence="6 7">
    <name type="scientific">Tautonia plasticadhaerens</name>
    <dbReference type="NCBI Taxonomy" id="2527974"/>
    <lineage>
        <taxon>Bacteria</taxon>
        <taxon>Pseudomonadati</taxon>
        <taxon>Planctomycetota</taxon>
        <taxon>Planctomycetia</taxon>
        <taxon>Isosphaerales</taxon>
        <taxon>Isosphaeraceae</taxon>
        <taxon>Tautonia</taxon>
    </lineage>
</organism>
<feature type="binding site" evidence="4">
    <location>
        <position position="180"/>
    </location>
    <ligand>
        <name>substrate</name>
    </ligand>
</feature>
<feature type="binding site" evidence="4">
    <location>
        <begin position="76"/>
        <end position="80"/>
    </location>
    <ligand>
        <name>NADP(+)</name>
        <dbReference type="ChEBI" id="CHEBI:58349"/>
    </ligand>
</feature>
<accession>A0A518H5Q1</accession>
<comment type="subunit">
    <text evidence="4">Homopentamer.</text>
</comment>
<dbReference type="Gene3D" id="3.40.50.720">
    <property type="entry name" value="NAD(P)-binding Rossmann-like Domain"/>
    <property type="match status" value="1"/>
</dbReference>
<dbReference type="NCBIfam" id="TIGR02197">
    <property type="entry name" value="heptose_epim"/>
    <property type="match status" value="1"/>
</dbReference>
<comment type="function">
    <text evidence="4">Catalyzes the interconversion between ADP-D-glycero-beta-D-manno-heptose and ADP-L-glycero-beta-D-manno-heptose via an epimerization at carbon 6 of the heptose.</text>
</comment>
<comment type="catalytic activity">
    <reaction evidence="4">
        <text>ADP-D-glycero-beta-D-manno-heptose = ADP-L-glycero-beta-D-manno-heptose</text>
        <dbReference type="Rhea" id="RHEA:17577"/>
        <dbReference type="ChEBI" id="CHEBI:59967"/>
        <dbReference type="ChEBI" id="CHEBI:61506"/>
        <dbReference type="EC" id="5.1.3.20"/>
    </reaction>
</comment>
<feature type="active site" description="Proton acceptor" evidence="4">
    <location>
        <position position="178"/>
    </location>
</feature>
<dbReference type="EMBL" id="CP036426">
    <property type="protein sequence ID" value="QDV36167.1"/>
    <property type="molecule type" value="Genomic_DNA"/>
</dbReference>
<feature type="binding site" evidence="4">
    <location>
        <position position="178"/>
    </location>
    <ligand>
        <name>NADP(+)</name>
        <dbReference type="ChEBI" id="CHEBI:58349"/>
    </ligand>
</feature>
<gene>
    <name evidence="4 6" type="primary">hldD</name>
    <name evidence="6" type="ORF">ElP_40820</name>
</gene>
<dbReference type="PANTHER" id="PTHR43103">
    <property type="entry name" value="NUCLEOSIDE-DIPHOSPHATE-SUGAR EPIMERASE"/>
    <property type="match status" value="1"/>
</dbReference>
<feature type="binding site" evidence="4">
    <location>
        <begin position="31"/>
        <end position="32"/>
    </location>
    <ligand>
        <name>NADP(+)</name>
        <dbReference type="ChEBI" id="CHEBI:58349"/>
    </ligand>
</feature>
<comment type="caution">
    <text evidence="4">Lacks conserved residue(s) required for the propagation of feature annotation.</text>
</comment>
<dbReference type="GO" id="GO:0008712">
    <property type="term" value="F:ADP-glyceromanno-heptose 6-epimerase activity"/>
    <property type="evidence" value="ECO:0007669"/>
    <property type="project" value="UniProtKB-UniRule"/>
</dbReference>
<feature type="binding site" evidence="4">
    <location>
        <position position="170"/>
    </location>
    <ligand>
        <name>NADP(+)</name>
        <dbReference type="ChEBI" id="CHEBI:58349"/>
    </ligand>
</feature>
<feature type="active site" description="Proton acceptor" evidence="4">
    <location>
        <position position="140"/>
    </location>
</feature>
<keyword evidence="2 4" id="KW-0413">Isomerase</keyword>
<feature type="binding site" evidence="4">
    <location>
        <position position="93"/>
    </location>
    <ligand>
        <name>NADP(+)</name>
        <dbReference type="ChEBI" id="CHEBI:58349"/>
    </ligand>
</feature>
<dbReference type="RefSeq" id="WP_145272263.1">
    <property type="nucleotide sequence ID" value="NZ_CP036426.1"/>
</dbReference>
<feature type="binding site" evidence="4">
    <location>
        <position position="214"/>
    </location>
    <ligand>
        <name>substrate</name>
    </ligand>
</feature>
<keyword evidence="3 4" id="KW-0119">Carbohydrate metabolism</keyword>
<evidence type="ECO:0000256" key="2">
    <source>
        <dbReference type="ARBA" id="ARBA00023235"/>
    </source>
</evidence>
<feature type="binding site" evidence="4">
    <location>
        <position position="169"/>
    </location>
    <ligand>
        <name>substrate</name>
    </ligand>
</feature>
<comment type="similarity">
    <text evidence="4">Belongs to the NAD(P)-dependent epimerase/dehydratase family. HldD subfamily.</text>
</comment>
<feature type="binding site" evidence="4">
    <location>
        <begin position="10"/>
        <end position="11"/>
    </location>
    <ligand>
        <name>NADP(+)</name>
        <dbReference type="ChEBI" id="CHEBI:58349"/>
    </ligand>
</feature>
<dbReference type="InterPro" id="IPR001509">
    <property type="entry name" value="Epimerase_deHydtase"/>
</dbReference>
<comment type="pathway">
    <text evidence="4">Nucleotide-sugar biosynthesis; ADP-L-glycero-beta-D-manno-heptose biosynthesis; ADP-L-glycero-beta-D-manno-heptose from D-glycero-beta-D-manno-heptose 7-phosphate: step 4/4.</text>
</comment>
<dbReference type="HAMAP" id="MF_01601">
    <property type="entry name" value="Heptose_epimerase"/>
    <property type="match status" value="1"/>
</dbReference>
<dbReference type="CDD" id="cd05248">
    <property type="entry name" value="ADP_GME_SDR_e"/>
    <property type="match status" value="1"/>
</dbReference>
<reference evidence="6 7" key="1">
    <citation type="submission" date="2019-02" db="EMBL/GenBank/DDBJ databases">
        <title>Deep-cultivation of Planctomycetes and their phenomic and genomic characterization uncovers novel biology.</title>
        <authorList>
            <person name="Wiegand S."/>
            <person name="Jogler M."/>
            <person name="Boedeker C."/>
            <person name="Pinto D."/>
            <person name="Vollmers J."/>
            <person name="Rivas-Marin E."/>
            <person name="Kohn T."/>
            <person name="Peeters S.H."/>
            <person name="Heuer A."/>
            <person name="Rast P."/>
            <person name="Oberbeckmann S."/>
            <person name="Bunk B."/>
            <person name="Jeske O."/>
            <person name="Meyerdierks A."/>
            <person name="Storesund J.E."/>
            <person name="Kallscheuer N."/>
            <person name="Luecker S."/>
            <person name="Lage O.M."/>
            <person name="Pohl T."/>
            <person name="Merkel B.J."/>
            <person name="Hornburger P."/>
            <person name="Mueller R.-W."/>
            <person name="Bruemmer F."/>
            <person name="Labrenz M."/>
            <person name="Spormann A.M."/>
            <person name="Op den Camp H."/>
            <person name="Overmann J."/>
            <person name="Amann R."/>
            <person name="Jetten M.S.M."/>
            <person name="Mascher T."/>
            <person name="Medema M.H."/>
            <person name="Devos D.P."/>
            <person name="Kaster A.-K."/>
            <person name="Ovreas L."/>
            <person name="Rohde M."/>
            <person name="Galperin M.Y."/>
            <person name="Jogler C."/>
        </authorList>
    </citation>
    <scope>NUCLEOTIDE SEQUENCE [LARGE SCALE GENOMIC DNA]</scope>
    <source>
        <strain evidence="6 7">ElP</strain>
    </source>
</reference>
<dbReference type="GO" id="GO:0005975">
    <property type="term" value="P:carbohydrate metabolic process"/>
    <property type="evidence" value="ECO:0007669"/>
    <property type="project" value="UniProtKB-UniRule"/>
</dbReference>
<evidence type="ECO:0000313" key="6">
    <source>
        <dbReference type="EMBL" id="QDV36167.1"/>
    </source>
</evidence>
<dbReference type="KEGG" id="tpla:ElP_40820"/>